<evidence type="ECO:0000259" key="8">
    <source>
        <dbReference type="PROSITE" id="PS50188"/>
    </source>
</evidence>
<dbReference type="SMART" id="SM00589">
    <property type="entry name" value="PRY"/>
    <property type="match status" value="1"/>
</dbReference>
<dbReference type="InterPro" id="IPR006574">
    <property type="entry name" value="PRY"/>
</dbReference>
<evidence type="ECO:0000259" key="6">
    <source>
        <dbReference type="PROSITE" id="PS50089"/>
    </source>
</evidence>
<dbReference type="SMART" id="SM00336">
    <property type="entry name" value="BBOX"/>
    <property type="match status" value="1"/>
</dbReference>
<dbReference type="InterPro" id="IPR013083">
    <property type="entry name" value="Znf_RING/FYVE/PHD"/>
</dbReference>
<dbReference type="GeneID" id="115821645"/>
<protein>
    <submittedName>
        <fullName evidence="10">Tripartite motif-containing protein 35-like</fullName>
    </submittedName>
</protein>
<evidence type="ECO:0000256" key="4">
    <source>
        <dbReference type="PROSITE-ProRule" id="PRU00024"/>
    </source>
</evidence>
<dbReference type="Gene3D" id="3.30.40.10">
    <property type="entry name" value="Zinc/RING finger domain, C3HC4 (zinc finger)"/>
    <property type="match status" value="1"/>
</dbReference>
<organism evidence="9 10">
    <name type="scientific">Chanos chanos</name>
    <name type="common">Milkfish</name>
    <name type="synonym">Mugil chanos</name>
    <dbReference type="NCBI Taxonomy" id="29144"/>
    <lineage>
        <taxon>Eukaryota</taxon>
        <taxon>Metazoa</taxon>
        <taxon>Chordata</taxon>
        <taxon>Craniata</taxon>
        <taxon>Vertebrata</taxon>
        <taxon>Euteleostomi</taxon>
        <taxon>Actinopterygii</taxon>
        <taxon>Neopterygii</taxon>
        <taxon>Teleostei</taxon>
        <taxon>Ostariophysi</taxon>
        <taxon>Gonorynchiformes</taxon>
        <taxon>Chanidae</taxon>
        <taxon>Chanos</taxon>
    </lineage>
</organism>
<evidence type="ECO:0000259" key="7">
    <source>
        <dbReference type="PROSITE" id="PS50119"/>
    </source>
</evidence>
<proteinExistence type="predicted"/>
<reference evidence="10" key="1">
    <citation type="submission" date="2025-08" db="UniProtKB">
        <authorList>
            <consortium name="RefSeq"/>
        </authorList>
    </citation>
    <scope>IDENTIFICATION</scope>
</reference>
<keyword evidence="3" id="KW-0862">Zinc</keyword>
<keyword evidence="9" id="KW-1185">Reference proteome</keyword>
<sequence length="476" mass="54937">MASKDKTEEDLTCPVCCDIYNHPVILSCTHSICKGCLQRFWKTKGSKECPICRRSSKAEPLTNLALKNLCETFLAERGLKTSLQSEEFCSLHNEKLKLFCLEDKQPVCAACRNSKKHKNHSCYTIEEAVQDHKEELLTALTTLKDKLKIFDKVKLTYDLTAEHIKVQAEHTERQITEEFEKLHQFLQDEETTRITALRKEEEQKSQMLKEKIEEISREMSSISQKIRGIEEDLRAENILLLQNFKTTMKRAQCTLEDPQMFSGALINVAKHLGNLKFRVWEKMQQIFQYIPVILDPNTANPHLIVSEDLTSVRYSNDKQQLPDNPERFDSCICPCLLGSEGFNSGTHCWDVDVGYNSNWTLGVIAESVQRKGDSFHSGLWCVKYVNGEYKSHSPDQPETPLMVNKKLKKIRVQLDWGKGELSFSNPLTDTLLQTFTHTFTERFFPYFHSLSPLRILPMRSSVRLKEHSYPKECTIS</sequence>
<dbReference type="Gene3D" id="2.60.120.920">
    <property type="match status" value="1"/>
</dbReference>
<dbReference type="InterPro" id="IPR003879">
    <property type="entry name" value="Butyrophylin_SPRY"/>
</dbReference>
<dbReference type="PRINTS" id="PR01407">
    <property type="entry name" value="BUTYPHLNCDUF"/>
</dbReference>
<dbReference type="OrthoDB" id="6156957at2759"/>
<dbReference type="InterPro" id="IPR027370">
    <property type="entry name" value="Znf-RING_euk"/>
</dbReference>
<dbReference type="Pfam" id="PF13765">
    <property type="entry name" value="PRY"/>
    <property type="match status" value="1"/>
</dbReference>
<keyword evidence="2 4" id="KW-0863">Zinc-finger</keyword>
<dbReference type="PANTHER" id="PTHR24103">
    <property type="entry name" value="E3 UBIQUITIN-PROTEIN LIGASE TRIM"/>
    <property type="match status" value="1"/>
</dbReference>
<dbReference type="PROSITE" id="PS00518">
    <property type="entry name" value="ZF_RING_1"/>
    <property type="match status" value="1"/>
</dbReference>
<dbReference type="SMART" id="SM00184">
    <property type="entry name" value="RING"/>
    <property type="match status" value="1"/>
</dbReference>
<keyword evidence="1" id="KW-0479">Metal-binding</keyword>
<dbReference type="PROSITE" id="PS50089">
    <property type="entry name" value="ZF_RING_2"/>
    <property type="match status" value="1"/>
</dbReference>
<dbReference type="InParanoid" id="A0A6J2W794"/>
<dbReference type="InterPro" id="IPR013320">
    <property type="entry name" value="ConA-like_dom_sf"/>
</dbReference>
<feature type="domain" description="B30.2/SPRY" evidence="8">
    <location>
        <begin position="272"/>
        <end position="465"/>
    </location>
</feature>
<name>A0A6J2W794_CHACN</name>
<dbReference type="RefSeq" id="XP_030641310.1">
    <property type="nucleotide sequence ID" value="XM_030785450.1"/>
</dbReference>
<dbReference type="Pfam" id="PF13445">
    <property type="entry name" value="zf-RING_UBOX"/>
    <property type="match status" value="1"/>
</dbReference>
<gene>
    <name evidence="10" type="primary">LOC115821645</name>
</gene>
<evidence type="ECO:0000256" key="1">
    <source>
        <dbReference type="ARBA" id="ARBA00022723"/>
    </source>
</evidence>
<dbReference type="InterPro" id="IPR000315">
    <property type="entry name" value="Znf_B-box"/>
</dbReference>
<dbReference type="SUPFAM" id="SSF49899">
    <property type="entry name" value="Concanavalin A-like lectins/glucanases"/>
    <property type="match status" value="1"/>
</dbReference>
<dbReference type="GO" id="GO:0008270">
    <property type="term" value="F:zinc ion binding"/>
    <property type="evidence" value="ECO:0007669"/>
    <property type="project" value="UniProtKB-KW"/>
</dbReference>
<dbReference type="Proteomes" id="UP000504632">
    <property type="component" value="Chromosome 9"/>
</dbReference>
<feature type="domain" description="B box-type" evidence="7">
    <location>
        <begin position="84"/>
        <end position="125"/>
    </location>
</feature>
<dbReference type="InterPro" id="IPR043136">
    <property type="entry name" value="B30.2/SPRY_sf"/>
</dbReference>
<evidence type="ECO:0000256" key="2">
    <source>
        <dbReference type="ARBA" id="ARBA00022771"/>
    </source>
</evidence>
<feature type="coiled-coil region" evidence="5">
    <location>
        <begin position="194"/>
        <end position="232"/>
    </location>
</feature>
<dbReference type="FunFam" id="2.60.120.920:FF:000004">
    <property type="entry name" value="Butyrophilin subfamily 1 member A1"/>
    <property type="match status" value="1"/>
</dbReference>
<dbReference type="Pfam" id="PF00622">
    <property type="entry name" value="SPRY"/>
    <property type="match status" value="1"/>
</dbReference>
<evidence type="ECO:0000313" key="10">
    <source>
        <dbReference type="RefSeq" id="XP_030641310.1"/>
    </source>
</evidence>
<feature type="domain" description="RING-type" evidence="6">
    <location>
        <begin position="13"/>
        <end position="53"/>
    </location>
</feature>
<evidence type="ECO:0000313" key="9">
    <source>
        <dbReference type="Proteomes" id="UP000504632"/>
    </source>
</evidence>
<dbReference type="Gene3D" id="3.30.160.60">
    <property type="entry name" value="Classic Zinc Finger"/>
    <property type="match status" value="1"/>
</dbReference>
<dbReference type="InterPro" id="IPR017907">
    <property type="entry name" value="Znf_RING_CS"/>
</dbReference>
<dbReference type="InterPro" id="IPR001841">
    <property type="entry name" value="Znf_RING"/>
</dbReference>
<dbReference type="InterPro" id="IPR050143">
    <property type="entry name" value="TRIM/RBCC"/>
</dbReference>
<dbReference type="SMART" id="SM00449">
    <property type="entry name" value="SPRY"/>
    <property type="match status" value="1"/>
</dbReference>
<dbReference type="InterPro" id="IPR001870">
    <property type="entry name" value="B30.2/SPRY"/>
</dbReference>
<evidence type="ECO:0000256" key="5">
    <source>
        <dbReference type="SAM" id="Coils"/>
    </source>
</evidence>
<dbReference type="SUPFAM" id="SSF57850">
    <property type="entry name" value="RING/U-box"/>
    <property type="match status" value="1"/>
</dbReference>
<keyword evidence="5" id="KW-0175">Coiled coil</keyword>
<accession>A0A6J2W794</accession>
<dbReference type="CDD" id="cd12893">
    <property type="entry name" value="SPRY_PRY_TRIM35"/>
    <property type="match status" value="1"/>
</dbReference>
<dbReference type="SUPFAM" id="SSF57845">
    <property type="entry name" value="B-box zinc-binding domain"/>
    <property type="match status" value="1"/>
</dbReference>
<dbReference type="PROSITE" id="PS50188">
    <property type="entry name" value="B302_SPRY"/>
    <property type="match status" value="1"/>
</dbReference>
<dbReference type="InterPro" id="IPR003877">
    <property type="entry name" value="SPRY_dom"/>
</dbReference>
<dbReference type="AlphaFoldDB" id="A0A6J2W794"/>
<dbReference type="PROSITE" id="PS50119">
    <property type="entry name" value="ZF_BBOX"/>
    <property type="match status" value="1"/>
</dbReference>
<evidence type="ECO:0000256" key="3">
    <source>
        <dbReference type="ARBA" id="ARBA00022833"/>
    </source>
</evidence>
<dbReference type="Pfam" id="PF00643">
    <property type="entry name" value="zf-B_box"/>
    <property type="match status" value="1"/>
</dbReference>